<feature type="non-terminal residue" evidence="1">
    <location>
        <position position="70"/>
    </location>
</feature>
<reference evidence="1" key="2">
    <citation type="journal article" date="2021" name="Genome Biol. Evol.">
        <title>Developing a high-quality reference genome for a parasitic bivalve with doubly uniparental inheritance (Bivalvia: Unionida).</title>
        <authorList>
            <person name="Smith C.H."/>
        </authorList>
    </citation>
    <scope>NUCLEOTIDE SEQUENCE</scope>
    <source>
        <strain evidence="1">CHS0354</strain>
        <tissue evidence="1">Mantle</tissue>
    </source>
</reference>
<dbReference type="EMBL" id="JAEAOA010000378">
    <property type="protein sequence ID" value="KAK3591380.1"/>
    <property type="molecule type" value="Genomic_DNA"/>
</dbReference>
<name>A0AAE0SG30_9BIVA</name>
<reference evidence="1" key="3">
    <citation type="submission" date="2023-05" db="EMBL/GenBank/DDBJ databases">
        <authorList>
            <person name="Smith C.H."/>
        </authorList>
    </citation>
    <scope>NUCLEOTIDE SEQUENCE</scope>
    <source>
        <strain evidence="1">CHS0354</strain>
        <tissue evidence="1">Mantle</tissue>
    </source>
</reference>
<proteinExistence type="predicted"/>
<organism evidence="1 2">
    <name type="scientific">Potamilus streckersoni</name>
    <dbReference type="NCBI Taxonomy" id="2493646"/>
    <lineage>
        <taxon>Eukaryota</taxon>
        <taxon>Metazoa</taxon>
        <taxon>Spiralia</taxon>
        <taxon>Lophotrochozoa</taxon>
        <taxon>Mollusca</taxon>
        <taxon>Bivalvia</taxon>
        <taxon>Autobranchia</taxon>
        <taxon>Heteroconchia</taxon>
        <taxon>Palaeoheterodonta</taxon>
        <taxon>Unionida</taxon>
        <taxon>Unionoidea</taxon>
        <taxon>Unionidae</taxon>
        <taxon>Ambleminae</taxon>
        <taxon>Lampsilini</taxon>
        <taxon>Potamilus</taxon>
    </lineage>
</organism>
<gene>
    <name evidence="1" type="ORF">CHS0354_005295</name>
</gene>
<sequence length="70" mass="8185">MIGTIPNGKITGDFESCMHGRNVGQIIKNRHDEDDQIYKQQRRRGYPKMMFTVRFTKSPPLPRELHTAIQ</sequence>
<evidence type="ECO:0000313" key="2">
    <source>
        <dbReference type="Proteomes" id="UP001195483"/>
    </source>
</evidence>
<comment type="caution">
    <text evidence="1">The sequence shown here is derived from an EMBL/GenBank/DDBJ whole genome shotgun (WGS) entry which is preliminary data.</text>
</comment>
<evidence type="ECO:0000313" key="1">
    <source>
        <dbReference type="EMBL" id="KAK3591380.1"/>
    </source>
</evidence>
<dbReference type="AlphaFoldDB" id="A0AAE0SG30"/>
<protein>
    <submittedName>
        <fullName evidence="1">Uncharacterized protein</fullName>
    </submittedName>
</protein>
<dbReference type="Proteomes" id="UP001195483">
    <property type="component" value="Unassembled WGS sequence"/>
</dbReference>
<keyword evidence="2" id="KW-1185">Reference proteome</keyword>
<reference evidence="1" key="1">
    <citation type="journal article" date="2021" name="Genome Biol. Evol.">
        <title>A High-Quality Reference Genome for a Parasitic Bivalve with Doubly Uniparental Inheritance (Bivalvia: Unionida).</title>
        <authorList>
            <person name="Smith C.H."/>
        </authorList>
    </citation>
    <scope>NUCLEOTIDE SEQUENCE</scope>
    <source>
        <strain evidence="1">CHS0354</strain>
    </source>
</reference>
<accession>A0AAE0SG30</accession>